<comment type="caution">
    <text evidence="3">The sequence shown here is derived from an EMBL/GenBank/DDBJ whole genome shotgun (WGS) entry which is preliminary data.</text>
</comment>
<dbReference type="PANTHER" id="PTHR12526">
    <property type="entry name" value="GLYCOSYLTRANSFERASE"/>
    <property type="match status" value="1"/>
</dbReference>
<name>A0A1G2UUP3_9BACT</name>
<dbReference type="InterPro" id="IPR028098">
    <property type="entry name" value="Glyco_trans_4-like_N"/>
</dbReference>
<dbReference type="EMBL" id="MHWT01000005">
    <property type="protein sequence ID" value="OHB13076.1"/>
    <property type="molecule type" value="Genomic_DNA"/>
</dbReference>
<dbReference type="SUPFAM" id="SSF53756">
    <property type="entry name" value="UDP-Glycosyltransferase/glycogen phosphorylase"/>
    <property type="match status" value="1"/>
</dbReference>
<evidence type="ECO:0000313" key="4">
    <source>
        <dbReference type="Proteomes" id="UP000176558"/>
    </source>
</evidence>
<evidence type="ECO:0000259" key="2">
    <source>
        <dbReference type="Pfam" id="PF13439"/>
    </source>
</evidence>
<dbReference type="Pfam" id="PF13439">
    <property type="entry name" value="Glyco_transf_4"/>
    <property type="match status" value="1"/>
</dbReference>
<evidence type="ECO:0008006" key="5">
    <source>
        <dbReference type="Google" id="ProtNLM"/>
    </source>
</evidence>
<dbReference type="InterPro" id="IPR001296">
    <property type="entry name" value="Glyco_trans_1"/>
</dbReference>
<gene>
    <name evidence="3" type="ORF">A3G99_00590</name>
</gene>
<dbReference type="Proteomes" id="UP000176558">
    <property type="component" value="Unassembled WGS sequence"/>
</dbReference>
<evidence type="ECO:0000259" key="1">
    <source>
        <dbReference type="Pfam" id="PF00534"/>
    </source>
</evidence>
<dbReference type="AlphaFoldDB" id="A0A1G2UUP3"/>
<accession>A0A1G2UUP3</accession>
<dbReference type="Pfam" id="PF00534">
    <property type="entry name" value="Glycos_transf_1"/>
    <property type="match status" value="1"/>
</dbReference>
<proteinExistence type="predicted"/>
<feature type="domain" description="Glycosyl transferase family 1" evidence="1">
    <location>
        <begin position="180"/>
        <end position="340"/>
    </location>
</feature>
<organism evidence="3 4">
    <name type="scientific">Candidatus Zambryskibacteria bacterium RIFCSPLOWO2_12_FULL_39_23</name>
    <dbReference type="NCBI Taxonomy" id="1802776"/>
    <lineage>
        <taxon>Bacteria</taxon>
        <taxon>Candidatus Zambryskiibacteriota</taxon>
    </lineage>
</organism>
<dbReference type="Gene3D" id="3.40.50.2000">
    <property type="entry name" value="Glycogen Phosphorylase B"/>
    <property type="match status" value="2"/>
</dbReference>
<feature type="domain" description="Glycosyltransferase subfamily 4-like N-terminal" evidence="2">
    <location>
        <begin position="12"/>
        <end position="168"/>
    </location>
</feature>
<evidence type="ECO:0000313" key="3">
    <source>
        <dbReference type="EMBL" id="OHB13076.1"/>
    </source>
</evidence>
<dbReference type="GO" id="GO:0016757">
    <property type="term" value="F:glycosyltransferase activity"/>
    <property type="evidence" value="ECO:0007669"/>
    <property type="project" value="InterPro"/>
</dbReference>
<reference evidence="3 4" key="1">
    <citation type="journal article" date="2016" name="Nat. Commun.">
        <title>Thousands of microbial genomes shed light on interconnected biogeochemical processes in an aquifer system.</title>
        <authorList>
            <person name="Anantharaman K."/>
            <person name="Brown C.T."/>
            <person name="Hug L.A."/>
            <person name="Sharon I."/>
            <person name="Castelle C.J."/>
            <person name="Probst A.J."/>
            <person name="Thomas B.C."/>
            <person name="Singh A."/>
            <person name="Wilkins M.J."/>
            <person name="Karaoz U."/>
            <person name="Brodie E.L."/>
            <person name="Williams K.H."/>
            <person name="Hubbard S.S."/>
            <person name="Banfield J.F."/>
        </authorList>
    </citation>
    <scope>NUCLEOTIDE SEQUENCE [LARGE SCALE GENOMIC DNA]</scope>
</reference>
<protein>
    <recommendedName>
        <fullName evidence="5">Glycosyltransferase</fullName>
    </recommendedName>
</protein>
<dbReference type="PANTHER" id="PTHR12526:SF630">
    <property type="entry name" value="GLYCOSYLTRANSFERASE"/>
    <property type="match status" value="1"/>
</dbReference>
<sequence>MKILFCINNLGVGGAERLVVDDINEMLNRGYHVRLLTLKNEPKFSLLDELKLPKKYRQTVSFSSFFNIFNWIKVFNYLRREKPNIVLTHLWFSNTIVRIVCKMARINNVFCFEHNIYDTLKSEKMYKIDRFLQEWSKKIIAVSSAVRRSLLKHGIKEKNIITINNGIVISKYEKSQDILTREKLGIPKDTFVFLTIGRLVYQKGIDILLKAFAEVNHKSTLLIVGHGKEEYNLKKLTTKLNIDNTVHFLGTRSDIPKILSICDCFVLASRFEGLGIVILEAMASKKPIIISDFEAGEDIIKNGVEGLVVPKENVESLKNAITRLKSDPNLMKKLAQSAYEKVQDFSIQNHVNKILNL</sequence>